<dbReference type="Proteomes" id="UP000887569">
    <property type="component" value="Unplaced"/>
</dbReference>
<keyword evidence="1" id="KW-0472">Membrane</keyword>
<name>A0A915BBP4_PARUN</name>
<keyword evidence="2" id="KW-1185">Reference proteome</keyword>
<protein>
    <submittedName>
        <fullName evidence="3">Secreted protein</fullName>
    </submittedName>
</protein>
<proteinExistence type="predicted"/>
<feature type="transmembrane region" description="Helical" evidence="1">
    <location>
        <begin position="41"/>
        <end position="64"/>
    </location>
</feature>
<dbReference type="AlphaFoldDB" id="A0A915BBP4"/>
<evidence type="ECO:0000313" key="3">
    <source>
        <dbReference type="WBParaSite" id="PgR033_g050_t03"/>
    </source>
</evidence>
<keyword evidence="1" id="KW-1133">Transmembrane helix</keyword>
<dbReference type="WBParaSite" id="PgR033_g050_t03">
    <property type="protein sequence ID" value="PgR033_g050_t03"/>
    <property type="gene ID" value="PgR033_g050"/>
</dbReference>
<evidence type="ECO:0000256" key="1">
    <source>
        <dbReference type="SAM" id="Phobius"/>
    </source>
</evidence>
<reference evidence="3" key="1">
    <citation type="submission" date="2022-11" db="UniProtKB">
        <authorList>
            <consortium name="WormBaseParasite"/>
        </authorList>
    </citation>
    <scope>IDENTIFICATION</scope>
</reference>
<evidence type="ECO:0000313" key="2">
    <source>
        <dbReference type="Proteomes" id="UP000887569"/>
    </source>
</evidence>
<accession>A0A915BBP4</accession>
<organism evidence="2 3">
    <name type="scientific">Parascaris univalens</name>
    <name type="common">Nematode worm</name>
    <dbReference type="NCBI Taxonomy" id="6257"/>
    <lineage>
        <taxon>Eukaryota</taxon>
        <taxon>Metazoa</taxon>
        <taxon>Ecdysozoa</taxon>
        <taxon>Nematoda</taxon>
        <taxon>Chromadorea</taxon>
        <taxon>Rhabditida</taxon>
        <taxon>Spirurina</taxon>
        <taxon>Ascaridomorpha</taxon>
        <taxon>Ascaridoidea</taxon>
        <taxon>Ascarididae</taxon>
        <taxon>Parascaris</taxon>
    </lineage>
</organism>
<sequence>MRTGCSSLEFLCENIQHYKSIATLFDDTCTRTVELVGSMKALAIIIAISLFLLASNSVVAGWRWRGPRFSYGRYLDNYYNYFLPAYYSNFGYGKRSVEHNQQPTADAAN</sequence>
<keyword evidence="1" id="KW-0812">Transmembrane</keyword>